<dbReference type="CTD" id="122509"/>
<evidence type="ECO:0000256" key="6">
    <source>
        <dbReference type="ARBA" id="ARBA00023136"/>
    </source>
</evidence>
<keyword evidence="9" id="KW-1185">Reference proteome</keyword>
<dbReference type="GeneTree" id="ENSGT00940000165490"/>
<sequence>MFLPALRAQRNSGGPGMLCPVPQGAQPQGWAEETGRAAVAAVVGGVVAVGTVPVALGAMGFTSVGIAASSLAAKMMSTAAIANGGGVAAGSLVAILQSVGAAGLSVTSKVILGFAGTALGAWLGSPPSS</sequence>
<keyword evidence="5 7" id="KW-1133">Transmembrane helix</keyword>
<reference evidence="8 9" key="1">
    <citation type="submission" date="2008-02" db="EMBL/GenBank/DDBJ databases">
        <title>A 6x draft sequence assembly of the Pongo pygmaeus abelii genome.</title>
        <authorList>
            <person name="Wilson R.K."/>
            <person name="Mardis E."/>
        </authorList>
    </citation>
    <scope>NUCLEOTIDE SEQUENCE [LARGE SCALE GENOMIC DNA]</scope>
</reference>
<dbReference type="Ensembl" id="ENSPPYT00000007206.2">
    <property type="protein sequence ID" value="ENSPPYP00000006932.2"/>
    <property type="gene ID" value="ENSPPYG00000006096.2"/>
</dbReference>
<dbReference type="FunCoup" id="A0A2J8TLW7">
    <property type="interactions" value="189"/>
</dbReference>
<dbReference type="GO" id="GO:0001836">
    <property type="term" value="P:release of cytochrome c from mitochondria"/>
    <property type="evidence" value="ECO:0007669"/>
    <property type="project" value="TreeGrafter"/>
</dbReference>
<evidence type="ECO:0000256" key="5">
    <source>
        <dbReference type="ARBA" id="ARBA00022989"/>
    </source>
</evidence>
<evidence type="ECO:0000313" key="8">
    <source>
        <dbReference type="Ensembl" id="ENSPPYP00000006932.2"/>
    </source>
</evidence>
<dbReference type="GO" id="GO:0031966">
    <property type="term" value="C:mitochondrial membrane"/>
    <property type="evidence" value="ECO:0007669"/>
    <property type="project" value="TreeGrafter"/>
</dbReference>
<evidence type="ECO:0000256" key="2">
    <source>
        <dbReference type="ARBA" id="ARBA00007262"/>
    </source>
</evidence>
<evidence type="ECO:0000256" key="7">
    <source>
        <dbReference type="SAM" id="Phobius"/>
    </source>
</evidence>
<comment type="subcellular location">
    <subcellularLocation>
        <location evidence="1">Membrane</location>
        <topology evidence="1">Multi-pass membrane protein</topology>
    </subcellularLocation>
</comment>
<organism evidence="8 9">
    <name type="scientific">Pongo abelii</name>
    <name type="common">Sumatran orangutan</name>
    <name type="synonym">Pongo pygmaeus abelii</name>
    <dbReference type="NCBI Taxonomy" id="9601"/>
    <lineage>
        <taxon>Eukaryota</taxon>
        <taxon>Metazoa</taxon>
        <taxon>Chordata</taxon>
        <taxon>Craniata</taxon>
        <taxon>Vertebrata</taxon>
        <taxon>Euteleostomi</taxon>
        <taxon>Mammalia</taxon>
        <taxon>Eutheria</taxon>
        <taxon>Euarchontoglires</taxon>
        <taxon>Primates</taxon>
        <taxon>Haplorrhini</taxon>
        <taxon>Catarrhini</taxon>
        <taxon>Hominidae</taxon>
        <taxon>Pongo</taxon>
    </lineage>
</organism>
<feature type="transmembrane region" description="Helical" evidence="7">
    <location>
        <begin position="37"/>
        <end position="68"/>
    </location>
</feature>
<dbReference type="AlphaFoldDB" id="A0A2J8TLW7"/>
<dbReference type="InterPro" id="IPR038213">
    <property type="entry name" value="IFI6/IFI27-like_sf"/>
</dbReference>
<accession>H2NM46</accession>
<protein>
    <submittedName>
        <fullName evidence="8">Interferon alpha inducible protein 27 like 1</fullName>
    </submittedName>
</protein>
<keyword evidence="3 7" id="KW-0812">Transmembrane</keyword>
<dbReference type="Pfam" id="PF06140">
    <property type="entry name" value="Ifi-6-16"/>
    <property type="match status" value="1"/>
</dbReference>
<feature type="transmembrane region" description="Helical" evidence="7">
    <location>
        <begin position="80"/>
        <end position="100"/>
    </location>
</feature>
<evidence type="ECO:0000256" key="1">
    <source>
        <dbReference type="ARBA" id="ARBA00004141"/>
    </source>
</evidence>
<dbReference type="RefSeq" id="XP_054386437.1">
    <property type="nucleotide sequence ID" value="XM_054530462.2"/>
</dbReference>
<dbReference type="InParanoid" id="A0A2J8TLW7"/>
<dbReference type="PANTHER" id="PTHR16932:SF36">
    <property type="entry name" value="INTERFERON ALPHA-INDUCIBLE PROTEIN 27-LIKE PROTEIN 1"/>
    <property type="match status" value="1"/>
</dbReference>
<name>A0A2J8TLW7_PONAB</name>
<proteinExistence type="inferred from homology"/>
<evidence type="ECO:0000313" key="9">
    <source>
        <dbReference type="Proteomes" id="UP000001595"/>
    </source>
</evidence>
<evidence type="ECO:0000256" key="3">
    <source>
        <dbReference type="ARBA" id="ARBA00022692"/>
    </source>
</evidence>
<dbReference type="GeneID" id="100457020"/>
<evidence type="ECO:0000256" key="4">
    <source>
        <dbReference type="ARBA" id="ARBA00022703"/>
    </source>
</evidence>
<dbReference type="InterPro" id="IPR009311">
    <property type="entry name" value="IFI6/IFI27-like"/>
</dbReference>
<dbReference type="OMA" id="ASMMSAW"/>
<dbReference type="Proteomes" id="UP000001595">
    <property type="component" value="Chromosome 14"/>
</dbReference>
<reference evidence="8" key="2">
    <citation type="submission" date="2025-08" db="UniProtKB">
        <authorList>
            <consortium name="Ensembl"/>
        </authorList>
    </citation>
    <scope>IDENTIFICATION</scope>
</reference>
<reference evidence="8" key="3">
    <citation type="submission" date="2025-09" db="UniProtKB">
        <authorList>
            <consortium name="Ensembl"/>
        </authorList>
    </citation>
    <scope>IDENTIFICATION</scope>
</reference>
<accession>A0A2J8TLW7</accession>
<gene>
    <name evidence="8" type="primary">IFI27L1</name>
</gene>
<keyword evidence="4" id="KW-0053">Apoptosis</keyword>
<comment type="similarity">
    <text evidence="2">Belongs to the IFI6/IFI27 family.</text>
</comment>
<dbReference type="PANTHER" id="PTHR16932">
    <property type="entry name" value="INTERFERON ALPHA-INDUCIBLE PROTEIN 27"/>
    <property type="match status" value="1"/>
</dbReference>
<dbReference type="Gene3D" id="6.10.110.10">
    <property type="match status" value="1"/>
</dbReference>
<dbReference type="OrthoDB" id="9948818at2759"/>
<dbReference type="GO" id="GO:0097193">
    <property type="term" value="P:intrinsic apoptotic signaling pathway"/>
    <property type="evidence" value="ECO:0007669"/>
    <property type="project" value="TreeGrafter"/>
</dbReference>
<keyword evidence="6 7" id="KW-0472">Membrane</keyword>
<feature type="transmembrane region" description="Helical" evidence="7">
    <location>
        <begin position="106"/>
        <end position="124"/>
    </location>
</feature>